<evidence type="ECO:0000256" key="6">
    <source>
        <dbReference type="ARBA" id="ARBA00012180"/>
    </source>
</evidence>
<evidence type="ECO:0000256" key="16">
    <source>
        <dbReference type="RuleBase" id="RU003515"/>
    </source>
</evidence>
<dbReference type="GO" id="GO:0003723">
    <property type="term" value="F:RNA binding"/>
    <property type="evidence" value="ECO:0007669"/>
    <property type="project" value="UniProtKB-UniRule"/>
</dbReference>
<gene>
    <name evidence="14" type="primary">rnhB</name>
    <name evidence="18" type="ORF">FD145_543</name>
</gene>
<reference evidence="18 19" key="1">
    <citation type="submission" date="2019-12" db="EMBL/GenBank/DDBJ databases">
        <authorList>
            <person name="Wolfe R."/>
            <person name="Danczak R."/>
            <person name="Wilkins M."/>
        </authorList>
    </citation>
    <scope>NUCLEOTIDE SEQUENCE [LARGE SCALE GENOMIC DNA]</scope>
    <source>
        <strain evidence="18">X2_MaxBin.013</strain>
    </source>
</reference>
<protein>
    <recommendedName>
        <fullName evidence="7 14">Ribonuclease HII</fullName>
        <shortName evidence="14">RNase HII</shortName>
        <ecNumber evidence="6 14">3.1.26.4</ecNumber>
    </recommendedName>
</protein>
<comment type="similarity">
    <text evidence="5 14 16">Belongs to the RNase HII family.</text>
</comment>
<dbReference type="GO" id="GO:0006298">
    <property type="term" value="P:mismatch repair"/>
    <property type="evidence" value="ECO:0007669"/>
    <property type="project" value="TreeGrafter"/>
</dbReference>
<keyword evidence="12 14" id="KW-0378">Hydrolase</keyword>
<feature type="binding site" evidence="14 15">
    <location>
        <position position="23"/>
    </location>
    <ligand>
        <name>a divalent metal cation</name>
        <dbReference type="ChEBI" id="CHEBI:60240"/>
    </ligand>
</feature>
<dbReference type="Pfam" id="PF01351">
    <property type="entry name" value="RNase_HII"/>
    <property type="match status" value="1"/>
</dbReference>
<evidence type="ECO:0000256" key="5">
    <source>
        <dbReference type="ARBA" id="ARBA00007383"/>
    </source>
</evidence>
<comment type="function">
    <text evidence="3 14 16">Endonuclease that specifically degrades the RNA of RNA-DNA hybrids.</text>
</comment>
<evidence type="ECO:0000256" key="1">
    <source>
        <dbReference type="ARBA" id="ARBA00000077"/>
    </source>
</evidence>
<evidence type="ECO:0000256" key="3">
    <source>
        <dbReference type="ARBA" id="ARBA00004065"/>
    </source>
</evidence>
<dbReference type="NCBIfam" id="NF000595">
    <property type="entry name" value="PRK00015.1-3"/>
    <property type="match status" value="1"/>
</dbReference>
<keyword evidence="9 14" id="KW-0540">Nuclease</keyword>
<organism evidence="18 19">
    <name type="scientific">Candidatus Saganbacteria bacterium</name>
    <dbReference type="NCBI Taxonomy" id="2575572"/>
    <lineage>
        <taxon>Bacteria</taxon>
        <taxon>Bacillati</taxon>
        <taxon>Saganbacteria</taxon>
    </lineage>
</organism>
<evidence type="ECO:0000313" key="19">
    <source>
        <dbReference type="Proteomes" id="UP000488506"/>
    </source>
</evidence>
<dbReference type="InterPro" id="IPR022898">
    <property type="entry name" value="RNase_HII"/>
</dbReference>
<feature type="binding site" evidence="14 15">
    <location>
        <position position="24"/>
    </location>
    <ligand>
        <name>a divalent metal cation</name>
        <dbReference type="ChEBI" id="CHEBI:60240"/>
    </ligand>
</feature>
<comment type="subcellular location">
    <subcellularLocation>
        <location evidence="4 14">Cytoplasm</location>
    </subcellularLocation>
</comment>
<dbReference type="AlphaFoldDB" id="A0A833P3C5"/>
<dbReference type="HAMAP" id="MF_00052_B">
    <property type="entry name" value="RNase_HII_B"/>
    <property type="match status" value="1"/>
</dbReference>
<dbReference type="PROSITE" id="PS51975">
    <property type="entry name" value="RNASE_H_2"/>
    <property type="match status" value="1"/>
</dbReference>
<evidence type="ECO:0000256" key="8">
    <source>
        <dbReference type="ARBA" id="ARBA00022490"/>
    </source>
</evidence>
<keyword evidence="10 14" id="KW-0479">Metal-binding</keyword>
<dbReference type="GO" id="GO:0005737">
    <property type="term" value="C:cytoplasm"/>
    <property type="evidence" value="ECO:0007669"/>
    <property type="project" value="UniProtKB-SubCell"/>
</dbReference>
<evidence type="ECO:0000256" key="12">
    <source>
        <dbReference type="ARBA" id="ARBA00022801"/>
    </source>
</evidence>
<evidence type="ECO:0000256" key="4">
    <source>
        <dbReference type="ARBA" id="ARBA00004496"/>
    </source>
</evidence>
<evidence type="ECO:0000313" key="18">
    <source>
        <dbReference type="EMBL" id="KAF0134525.1"/>
    </source>
</evidence>
<proteinExistence type="inferred from homology"/>
<dbReference type="NCBIfam" id="NF000594">
    <property type="entry name" value="PRK00015.1-1"/>
    <property type="match status" value="1"/>
</dbReference>
<dbReference type="Proteomes" id="UP000488506">
    <property type="component" value="Unassembled WGS sequence"/>
</dbReference>
<keyword evidence="8 14" id="KW-0963">Cytoplasm</keyword>
<evidence type="ECO:0000256" key="14">
    <source>
        <dbReference type="HAMAP-Rule" id="MF_00052"/>
    </source>
</evidence>
<dbReference type="InterPro" id="IPR024567">
    <property type="entry name" value="RNase_HII/HIII_dom"/>
</dbReference>
<name>A0A833P3C5_UNCSA</name>
<evidence type="ECO:0000256" key="13">
    <source>
        <dbReference type="ARBA" id="ARBA00023211"/>
    </source>
</evidence>
<dbReference type="SUPFAM" id="SSF53098">
    <property type="entry name" value="Ribonuclease H-like"/>
    <property type="match status" value="1"/>
</dbReference>
<feature type="domain" description="RNase H type-2" evidence="17">
    <location>
        <begin position="17"/>
        <end position="207"/>
    </location>
</feature>
<evidence type="ECO:0000259" key="17">
    <source>
        <dbReference type="PROSITE" id="PS51975"/>
    </source>
</evidence>
<evidence type="ECO:0000256" key="15">
    <source>
        <dbReference type="PROSITE-ProRule" id="PRU01319"/>
    </source>
</evidence>
<evidence type="ECO:0000256" key="10">
    <source>
        <dbReference type="ARBA" id="ARBA00022723"/>
    </source>
</evidence>
<dbReference type="GO" id="GO:0030145">
    <property type="term" value="F:manganese ion binding"/>
    <property type="evidence" value="ECO:0007669"/>
    <property type="project" value="UniProtKB-UniRule"/>
</dbReference>
<dbReference type="InterPro" id="IPR001352">
    <property type="entry name" value="RNase_HII/HIII"/>
</dbReference>
<dbReference type="InterPro" id="IPR012337">
    <property type="entry name" value="RNaseH-like_sf"/>
</dbReference>
<evidence type="ECO:0000256" key="9">
    <source>
        <dbReference type="ARBA" id="ARBA00022722"/>
    </source>
</evidence>
<comment type="cofactor">
    <cofactor evidence="2">
        <name>Mg(2+)</name>
        <dbReference type="ChEBI" id="CHEBI:18420"/>
    </cofactor>
</comment>
<dbReference type="EMBL" id="WPAF01000007">
    <property type="protein sequence ID" value="KAF0134525.1"/>
    <property type="molecule type" value="Genomic_DNA"/>
</dbReference>
<keyword evidence="13 14" id="KW-0464">Manganese</keyword>
<dbReference type="PANTHER" id="PTHR10954:SF18">
    <property type="entry name" value="RIBONUCLEASE HII"/>
    <property type="match status" value="1"/>
</dbReference>
<dbReference type="EC" id="3.1.26.4" evidence="6 14"/>
<comment type="caution">
    <text evidence="18">The sequence shown here is derived from an EMBL/GenBank/DDBJ whole genome shotgun (WGS) entry which is preliminary data.</text>
</comment>
<comment type="cofactor">
    <cofactor evidence="14 15">
        <name>Mn(2+)</name>
        <dbReference type="ChEBI" id="CHEBI:29035"/>
    </cofactor>
    <cofactor evidence="14 15">
        <name>Mg(2+)</name>
        <dbReference type="ChEBI" id="CHEBI:18420"/>
    </cofactor>
    <text evidence="14 15">Manganese or magnesium. Binds 1 divalent metal ion per monomer in the absence of substrate. May bind a second metal ion after substrate binding.</text>
</comment>
<dbReference type="GO" id="GO:0043137">
    <property type="term" value="P:DNA replication, removal of RNA primer"/>
    <property type="evidence" value="ECO:0007669"/>
    <property type="project" value="TreeGrafter"/>
</dbReference>
<keyword evidence="11 14" id="KW-0255">Endonuclease</keyword>
<comment type="catalytic activity">
    <reaction evidence="1 14 15 16">
        <text>Endonucleolytic cleavage to 5'-phosphomonoester.</text>
        <dbReference type="EC" id="3.1.26.4"/>
    </reaction>
</comment>
<dbReference type="PANTHER" id="PTHR10954">
    <property type="entry name" value="RIBONUCLEASE H2 SUBUNIT A"/>
    <property type="match status" value="1"/>
</dbReference>
<dbReference type="CDD" id="cd07182">
    <property type="entry name" value="RNase_HII_bacteria_HII_like"/>
    <property type="match status" value="1"/>
</dbReference>
<evidence type="ECO:0000256" key="7">
    <source>
        <dbReference type="ARBA" id="ARBA00019179"/>
    </source>
</evidence>
<evidence type="ECO:0000256" key="2">
    <source>
        <dbReference type="ARBA" id="ARBA00001946"/>
    </source>
</evidence>
<evidence type="ECO:0000256" key="11">
    <source>
        <dbReference type="ARBA" id="ARBA00022759"/>
    </source>
</evidence>
<dbReference type="InterPro" id="IPR036397">
    <property type="entry name" value="RNaseH_sf"/>
</dbReference>
<feature type="binding site" evidence="14 15">
    <location>
        <position position="113"/>
    </location>
    <ligand>
        <name>a divalent metal cation</name>
        <dbReference type="ChEBI" id="CHEBI:60240"/>
    </ligand>
</feature>
<dbReference type="GO" id="GO:0004523">
    <property type="term" value="F:RNA-DNA hybrid ribonuclease activity"/>
    <property type="evidence" value="ECO:0007669"/>
    <property type="project" value="UniProtKB-UniRule"/>
</dbReference>
<sequence length="211" mass="23060">MPANRKTENHFKKIGCKIIAGIDEVGVGPLAGPVLAAAVILNKHIKGIDDSKKIRPKKRFELYKQILKNAISIGIGIVDEKTIDKINILKASLAAMRLALEALEVAPDFILVDGRNKIKTNIPQKSIIKGDAKCYCIAAASIVAKVLRDNIMAKYHLLFPEYGFNANKGYGTKGHFFAINNNGASPIHRQSFLPKFNSPVAQIPLDFNGNT</sequence>
<accession>A0A833P3C5</accession>
<dbReference type="GO" id="GO:0032299">
    <property type="term" value="C:ribonuclease H2 complex"/>
    <property type="evidence" value="ECO:0007669"/>
    <property type="project" value="TreeGrafter"/>
</dbReference>
<dbReference type="Gene3D" id="3.30.420.10">
    <property type="entry name" value="Ribonuclease H-like superfamily/Ribonuclease H"/>
    <property type="match status" value="1"/>
</dbReference>